<dbReference type="RefSeq" id="WP_163745275.1">
    <property type="nucleotide sequence ID" value="NZ_JAAGOA010000042.1"/>
</dbReference>
<keyword evidence="2" id="KW-1185">Reference proteome</keyword>
<organism evidence="1 2">
    <name type="scientific">Phytoactinopolyspora halotolerans</name>
    <dbReference type="NCBI Taxonomy" id="1981512"/>
    <lineage>
        <taxon>Bacteria</taxon>
        <taxon>Bacillati</taxon>
        <taxon>Actinomycetota</taxon>
        <taxon>Actinomycetes</taxon>
        <taxon>Jiangellales</taxon>
        <taxon>Jiangellaceae</taxon>
        <taxon>Phytoactinopolyspora</taxon>
    </lineage>
</organism>
<gene>
    <name evidence="1" type="ORF">G1H10_31655</name>
</gene>
<evidence type="ECO:0000313" key="1">
    <source>
        <dbReference type="EMBL" id="NEE04727.1"/>
    </source>
</evidence>
<dbReference type="Proteomes" id="UP000475214">
    <property type="component" value="Unassembled WGS sequence"/>
</dbReference>
<protein>
    <submittedName>
        <fullName evidence="1">Uncharacterized protein</fullName>
    </submittedName>
</protein>
<evidence type="ECO:0000313" key="2">
    <source>
        <dbReference type="Proteomes" id="UP000475214"/>
    </source>
</evidence>
<dbReference type="EMBL" id="JAAGOA010000042">
    <property type="protein sequence ID" value="NEE04727.1"/>
    <property type="molecule type" value="Genomic_DNA"/>
</dbReference>
<sequence>MDLIIGQTGSAWRRSVLAAYRDGVITPARAVEFVDGVIRESELPNRTRRAQP</sequence>
<accession>A0A6L9SHX9</accession>
<dbReference type="AlphaFoldDB" id="A0A6L9SHX9"/>
<reference evidence="1 2" key="1">
    <citation type="submission" date="2020-02" db="EMBL/GenBank/DDBJ databases">
        <authorList>
            <person name="Li X.-J."/>
            <person name="Han X.-M."/>
        </authorList>
    </citation>
    <scope>NUCLEOTIDE SEQUENCE [LARGE SCALE GENOMIC DNA]</scope>
    <source>
        <strain evidence="1 2">CCTCC AB 2017055</strain>
    </source>
</reference>
<name>A0A6L9SHX9_9ACTN</name>
<proteinExistence type="predicted"/>
<comment type="caution">
    <text evidence="1">The sequence shown here is derived from an EMBL/GenBank/DDBJ whole genome shotgun (WGS) entry which is preliminary data.</text>
</comment>